<feature type="repeat" description="ANK" evidence="3">
    <location>
        <begin position="820"/>
        <end position="847"/>
    </location>
</feature>
<dbReference type="Pfam" id="PF12796">
    <property type="entry name" value="Ank_2"/>
    <property type="match status" value="1"/>
</dbReference>
<organism evidence="6 7">
    <name type="scientific">Pseudomassariella vexata</name>
    <dbReference type="NCBI Taxonomy" id="1141098"/>
    <lineage>
        <taxon>Eukaryota</taxon>
        <taxon>Fungi</taxon>
        <taxon>Dikarya</taxon>
        <taxon>Ascomycota</taxon>
        <taxon>Pezizomycotina</taxon>
        <taxon>Sordariomycetes</taxon>
        <taxon>Xylariomycetidae</taxon>
        <taxon>Amphisphaeriales</taxon>
        <taxon>Pseudomassariaceae</taxon>
        <taxon>Pseudomassariella</taxon>
    </lineage>
</organism>
<evidence type="ECO:0000256" key="1">
    <source>
        <dbReference type="ARBA" id="ARBA00022737"/>
    </source>
</evidence>
<feature type="domain" description="Nephrocystin 3-like N-terminal" evidence="5">
    <location>
        <begin position="185"/>
        <end position="307"/>
    </location>
</feature>
<dbReference type="SUPFAM" id="SSF48403">
    <property type="entry name" value="Ankyrin repeat"/>
    <property type="match status" value="2"/>
</dbReference>
<evidence type="ECO:0000256" key="3">
    <source>
        <dbReference type="PROSITE-ProRule" id="PRU00023"/>
    </source>
</evidence>
<dbReference type="OrthoDB" id="1577640at2759"/>
<dbReference type="Pfam" id="PF13637">
    <property type="entry name" value="Ank_4"/>
    <property type="match status" value="2"/>
</dbReference>
<evidence type="ECO:0000313" key="7">
    <source>
        <dbReference type="Proteomes" id="UP000193689"/>
    </source>
</evidence>
<dbReference type="InterPro" id="IPR036770">
    <property type="entry name" value="Ankyrin_rpt-contain_sf"/>
</dbReference>
<dbReference type="EMBL" id="MCFJ01000021">
    <property type="protein sequence ID" value="ORY56968.1"/>
    <property type="molecule type" value="Genomic_DNA"/>
</dbReference>
<evidence type="ECO:0000259" key="4">
    <source>
        <dbReference type="Pfam" id="PF22939"/>
    </source>
</evidence>
<feature type="repeat" description="ANK" evidence="3">
    <location>
        <begin position="987"/>
        <end position="1019"/>
    </location>
</feature>
<dbReference type="SUPFAM" id="SSF52540">
    <property type="entry name" value="P-loop containing nucleoside triphosphate hydrolases"/>
    <property type="match status" value="1"/>
</dbReference>
<dbReference type="GO" id="GO:0010468">
    <property type="term" value="P:regulation of gene expression"/>
    <property type="evidence" value="ECO:0007669"/>
    <property type="project" value="TreeGrafter"/>
</dbReference>
<dbReference type="AlphaFoldDB" id="A0A1Y2DCI9"/>
<dbReference type="InterPro" id="IPR002110">
    <property type="entry name" value="Ankyrin_rpt"/>
</dbReference>
<dbReference type="GO" id="GO:0005634">
    <property type="term" value="C:nucleus"/>
    <property type="evidence" value="ECO:0007669"/>
    <property type="project" value="TreeGrafter"/>
</dbReference>
<dbReference type="Pfam" id="PF24883">
    <property type="entry name" value="NPHP3_N"/>
    <property type="match status" value="1"/>
</dbReference>
<feature type="repeat" description="ANK" evidence="3">
    <location>
        <begin position="954"/>
        <end position="986"/>
    </location>
</feature>
<evidence type="ECO:0000313" key="6">
    <source>
        <dbReference type="EMBL" id="ORY56968.1"/>
    </source>
</evidence>
<feature type="repeat" description="ANK" evidence="3">
    <location>
        <begin position="847"/>
        <end position="879"/>
    </location>
</feature>
<dbReference type="InParanoid" id="A0A1Y2DCI9"/>
<dbReference type="PANTHER" id="PTHR24124:SF14">
    <property type="entry name" value="CHROMOSOME UNDETERMINED SCAFFOLD_25, WHOLE GENOME SHOTGUN SEQUENCE"/>
    <property type="match status" value="1"/>
</dbReference>
<feature type="domain" description="GPI inositol-deacylase winged helix" evidence="4">
    <location>
        <begin position="404"/>
        <end position="476"/>
    </location>
</feature>
<evidence type="ECO:0000259" key="5">
    <source>
        <dbReference type="Pfam" id="PF24883"/>
    </source>
</evidence>
<dbReference type="SMART" id="SM00248">
    <property type="entry name" value="ANK"/>
    <property type="match status" value="10"/>
</dbReference>
<dbReference type="STRING" id="1141098.A0A1Y2DCI9"/>
<comment type="caution">
    <text evidence="6">The sequence shown here is derived from an EMBL/GenBank/DDBJ whole genome shotgun (WGS) entry which is preliminary data.</text>
</comment>
<feature type="repeat" description="ANK" evidence="3">
    <location>
        <begin position="920"/>
        <end position="953"/>
    </location>
</feature>
<gene>
    <name evidence="6" type="ORF">BCR38DRAFT_414280</name>
</gene>
<dbReference type="InterPro" id="IPR056884">
    <property type="entry name" value="NPHP3-like_N"/>
</dbReference>
<name>A0A1Y2DCI9_9PEZI</name>
<accession>A0A1Y2DCI9</accession>
<dbReference type="Proteomes" id="UP000193689">
    <property type="component" value="Unassembled WGS sequence"/>
</dbReference>
<dbReference type="InterPro" id="IPR054471">
    <property type="entry name" value="GPIID_WHD"/>
</dbReference>
<dbReference type="PROSITE" id="PS50088">
    <property type="entry name" value="ANK_REPEAT"/>
    <property type="match status" value="7"/>
</dbReference>
<proteinExistence type="predicted"/>
<feature type="repeat" description="ANK" evidence="3">
    <location>
        <begin position="619"/>
        <end position="651"/>
    </location>
</feature>
<dbReference type="PRINTS" id="PR01415">
    <property type="entry name" value="ANKYRIN"/>
</dbReference>
<dbReference type="GeneID" id="63775133"/>
<dbReference type="PANTHER" id="PTHR24124">
    <property type="entry name" value="ANKYRIN REPEAT FAMILY A"/>
    <property type="match status" value="1"/>
</dbReference>
<dbReference type="PROSITE" id="PS50297">
    <property type="entry name" value="ANK_REP_REGION"/>
    <property type="match status" value="5"/>
</dbReference>
<keyword evidence="7" id="KW-1185">Reference proteome</keyword>
<reference evidence="6 7" key="1">
    <citation type="submission" date="2016-07" db="EMBL/GenBank/DDBJ databases">
        <title>Pervasive Adenine N6-methylation of Active Genes in Fungi.</title>
        <authorList>
            <consortium name="DOE Joint Genome Institute"/>
            <person name="Mondo S.J."/>
            <person name="Dannebaum R.O."/>
            <person name="Kuo R.C."/>
            <person name="Labutti K."/>
            <person name="Haridas S."/>
            <person name="Kuo A."/>
            <person name="Salamov A."/>
            <person name="Ahrendt S.R."/>
            <person name="Lipzen A."/>
            <person name="Sullivan W."/>
            <person name="Andreopoulos W.B."/>
            <person name="Clum A."/>
            <person name="Lindquist E."/>
            <person name="Daum C."/>
            <person name="Ramamoorthy G.K."/>
            <person name="Gryganskyi A."/>
            <person name="Culley D."/>
            <person name="Magnuson J.K."/>
            <person name="James T.Y."/>
            <person name="O'Malley M.A."/>
            <person name="Stajich J.E."/>
            <person name="Spatafora J.W."/>
            <person name="Visel A."/>
            <person name="Grigoriev I.V."/>
        </authorList>
    </citation>
    <scope>NUCLEOTIDE SEQUENCE [LARGE SCALE GENOMIC DNA]</scope>
    <source>
        <strain evidence="6 7">CBS 129021</strain>
    </source>
</reference>
<evidence type="ECO:0000256" key="2">
    <source>
        <dbReference type="ARBA" id="ARBA00023043"/>
    </source>
</evidence>
<keyword evidence="2 3" id="KW-0040">ANK repeat</keyword>
<dbReference type="Gene3D" id="1.25.40.20">
    <property type="entry name" value="Ankyrin repeat-containing domain"/>
    <property type="match status" value="2"/>
</dbReference>
<dbReference type="RefSeq" id="XP_040710435.1">
    <property type="nucleotide sequence ID" value="XM_040858921.1"/>
</dbReference>
<sequence>MAWEDAVGTVASISSLLQIACEVTKLSYRYLSSVKNAHSTRREYLKEVNALVVVLLHLKEALNSYTPSLQDNNAKARTTQLRNIISDCQDELTEIETTLGRVALGVLKLFWPLKEKDLREQINTFQRYRSMFDSFMSANILATTTATLSRIDPLLLSHERSQLLAVLPQPDTISKPRTLTCPGTASLVVKDLLRQQQQPGNLLLTYFFCDFANEDKQKIEVVLQCIVYQLVVQGDAEIVQIAKDTLSQFDAFRDPDILEKTIRRICKSGQPVVLILDAEDEMQSTERLMMYFSKFAAHGCRILLTSRRPETVLPTGIALASDSIVSVKMESPTEDILKLAESRFRDSVFRDSASSELLERIVEKSNGTSVKEVKKILDSAPKDLDQVFESSIRRIDDQPSARAALAHRVIGWIINARRLLTAAEIIDGFAIEEGMDEIDPEAMTNVQLLLNVCAGLVTIDETSTIRLVHTSVYEFFQPLKYGLTEVQVDIAQACIRYLCAKPMSTGPAKDVVDLRKRLDDMPFLEYASHNWGGHITDQTTEDTLSSLILLLLDNEDIRWSSFQALQFDANISNATVGADIFASIPHGQAAIHVSAYWGLPFVTKSLLKMGHLSSPRDSEEWTPLHWAAANGHVNVVAVLVEAGAELNATDSEGWTPLFWASFRGHISTAETLLHAGAGYQVKSKRGLTALDWAIGRDELDIVWLLLDWKPASGKSQDTTQTGLTLPGLAAIGKTLGMESFQGKLKTSRFGNTESAIRVDISHLTLDPTEEPPLASELHTFTIVDMYGQFRPPVSRSTWRTHQKAEKIGIKEPATWKSNLLQSAIITGDIAVARMLVKLGADVNAQKQGLCPIYAAVRKADVQFLELLLENGAQVSFSHEEQTPLIEAVRFYGRWGGIRASIAVVTKLVEHGADVNRPDRQGCTPLMHAIKQKPDLEICKVRISKGADVNVRNCKGESPLHIAMSSREIEVLKLLVSTGANVQAQDLDGKTVLHAAVYTLNFNLVKSIIDSGAQQGILDNDGQTAFHMFLQRHIYSCVRGEANTGGVLEDWIQCFARFYPSSQDFINQTCQDGKAFGCAVDKQAWPVLEVLLSYNAALPTGSELLSCFHRAVFQHTPERIQVWGKHADLSPINRHIMFAYLIHLSQTFYSEYINDEPDIETLMRESRPIPLRPVKFPIYGDQEDIYCQVLKALSEAGFHTNVVLDEIFVNAIAVQ</sequence>
<keyword evidence="1" id="KW-0677">Repeat</keyword>
<dbReference type="Pfam" id="PF22939">
    <property type="entry name" value="WHD_GPIID"/>
    <property type="match status" value="1"/>
</dbReference>
<dbReference type="InterPro" id="IPR027417">
    <property type="entry name" value="P-loop_NTPase"/>
</dbReference>
<feature type="repeat" description="ANK" evidence="3">
    <location>
        <begin position="652"/>
        <end position="684"/>
    </location>
</feature>
<protein>
    <submittedName>
        <fullName evidence="6">Uncharacterized protein</fullName>
    </submittedName>
</protein>